<accession>A0A2X0KM64</accession>
<evidence type="ECO:0000256" key="1">
    <source>
        <dbReference type="SAM" id="MobiDB-lite"/>
    </source>
</evidence>
<feature type="compositionally biased region" description="Basic and acidic residues" evidence="1">
    <location>
        <begin position="118"/>
        <end position="127"/>
    </location>
</feature>
<feature type="compositionally biased region" description="Acidic residues" evidence="1">
    <location>
        <begin position="285"/>
        <end position="312"/>
    </location>
</feature>
<feature type="region of interest" description="Disordered" evidence="1">
    <location>
        <begin position="681"/>
        <end position="788"/>
    </location>
</feature>
<feature type="compositionally biased region" description="Basic and acidic residues" evidence="1">
    <location>
        <begin position="451"/>
        <end position="465"/>
    </location>
</feature>
<protein>
    <submittedName>
        <fullName evidence="2">BZ3500_MvSof-1268-A1-R1_Chr1-3g01863 protein</fullName>
    </submittedName>
</protein>
<dbReference type="STRING" id="289078.A0A2X0KM64"/>
<feature type="region of interest" description="Disordered" evidence="1">
    <location>
        <begin position="637"/>
        <end position="669"/>
    </location>
</feature>
<dbReference type="AlphaFoldDB" id="A0A2X0KM64"/>
<feature type="compositionally biased region" description="Gly residues" evidence="1">
    <location>
        <begin position="48"/>
        <end position="57"/>
    </location>
</feature>
<feature type="compositionally biased region" description="Polar residues" evidence="1">
    <location>
        <begin position="712"/>
        <end position="722"/>
    </location>
</feature>
<feature type="compositionally biased region" description="Polar residues" evidence="1">
    <location>
        <begin position="434"/>
        <end position="444"/>
    </location>
</feature>
<evidence type="ECO:0000313" key="2">
    <source>
        <dbReference type="EMBL" id="SCZ90241.1"/>
    </source>
</evidence>
<feature type="compositionally biased region" description="Basic and acidic residues" evidence="1">
    <location>
        <begin position="258"/>
        <end position="273"/>
    </location>
</feature>
<feature type="region of interest" description="Disordered" evidence="1">
    <location>
        <begin position="1"/>
        <end position="604"/>
    </location>
</feature>
<feature type="compositionally biased region" description="Polar residues" evidence="1">
    <location>
        <begin position="574"/>
        <end position="592"/>
    </location>
</feature>
<sequence>MWQEESPWGSADDALPSSTLDLPRRPPSPLPSFASFTSSSKPVSSSTGGWGDDGGWGTSVDESIVVTGGVASTSAVTLDGEGEDKLGHEEVERRSATVAVGKEEEEEDMWTPPTTRTNTEDESRYGGHDLTGIATATANGESPPLGYAKPSTTTRDQDTEPHNDTEAGGEGDDDGWGEHGASPVLPPIANLRVDDAEPDLDLPDKGWAGDDDGWVPPEVPEPLPTFGDVFGKPTTRRESVEEGWGGNDAVPSWNAGAGERDEGGAELDRKASEASEASEDGWGGEIDEADLDPEPEADPDRGNDEEEPDETTTETIIRQASAVKDGLQKTAVRTAETIQGSSAVAAIRNADTTSFGRRTVSASEPSAAEESDGSTKAPVKSSWWGSKSTSDATATASNPSSPPPRIASPSTGQEEGAAPSRLGRLLGRLRRNPGASNEGPTASEPSEDLPPEWKPRDLDALDASRRSSPLQGDFSSRTAPLDDFFHDMPRKAIRVPTAPPNDDFGLLGAFSQASSRPSSRSKKAPQAHDPFDPFADHDEPAVAAPPAFNISRNGGVGASSFSSPSSFKMVSPPATSSPSRVNSYVTNTSQRAGSPAIVAPRARAEQSEDSFDAFFDSVASTNKKPALSTTSYEDFDLAMPKPQAGPKKTFAVPPPSILPRANLSRGPTLVSAAPPLRAASASPTFVNPLAPPPPPSQPLASRQLISELARPASSTGFTAQQRGASPAPTASAPAPLLSPPPPPGMGVVPLAPSPVGSIKRSTGPAVKSHVPPLSQGPLSPDDFSFFES</sequence>
<feature type="compositionally biased region" description="Low complexity" evidence="1">
    <location>
        <begin position="723"/>
        <end position="735"/>
    </location>
</feature>
<organism evidence="2 3">
    <name type="scientific">Microbotryum saponariae</name>
    <dbReference type="NCBI Taxonomy" id="289078"/>
    <lineage>
        <taxon>Eukaryota</taxon>
        <taxon>Fungi</taxon>
        <taxon>Dikarya</taxon>
        <taxon>Basidiomycota</taxon>
        <taxon>Pucciniomycotina</taxon>
        <taxon>Microbotryomycetes</taxon>
        <taxon>Microbotryales</taxon>
        <taxon>Microbotryaceae</taxon>
        <taxon>Microbotryum</taxon>
    </lineage>
</organism>
<name>A0A2X0KM64_9BASI</name>
<dbReference type="Proteomes" id="UP000249723">
    <property type="component" value="Unassembled WGS sequence"/>
</dbReference>
<feature type="compositionally biased region" description="Basic and acidic residues" evidence="1">
    <location>
        <begin position="155"/>
        <end position="165"/>
    </location>
</feature>
<feature type="compositionally biased region" description="Low complexity" evidence="1">
    <location>
        <begin position="31"/>
        <end position="47"/>
    </location>
</feature>
<dbReference type="OrthoDB" id="2538058at2759"/>
<feature type="compositionally biased region" description="Basic and acidic residues" evidence="1">
    <location>
        <begin position="83"/>
        <end position="95"/>
    </location>
</feature>
<gene>
    <name evidence="2" type="ORF">BZ3500_MVSOF-1268-A1-R1_CHR1-3G01863</name>
</gene>
<evidence type="ECO:0000313" key="3">
    <source>
        <dbReference type="Proteomes" id="UP000249723"/>
    </source>
</evidence>
<feature type="compositionally biased region" description="Low complexity" evidence="1">
    <location>
        <begin position="559"/>
        <end position="573"/>
    </location>
</feature>
<feature type="compositionally biased region" description="Polar residues" evidence="1">
    <location>
        <begin position="466"/>
        <end position="478"/>
    </location>
</feature>
<feature type="compositionally biased region" description="Basic and acidic residues" evidence="1">
    <location>
        <begin position="529"/>
        <end position="540"/>
    </location>
</feature>
<reference evidence="3" key="1">
    <citation type="submission" date="2016-10" db="EMBL/GenBank/DDBJ databases">
        <authorList>
            <person name="Jeantristanb JTB J.-T."/>
            <person name="Ricardo R."/>
        </authorList>
    </citation>
    <scope>NUCLEOTIDE SEQUENCE [LARGE SCALE GENOMIC DNA]</scope>
</reference>
<keyword evidence="3" id="KW-1185">Reference proteome</keyword>
<proteinExistence type="predicted"/>
<feature type="compositionally biased region" description="Low complexity" evidence="1">
    <location>
        <begin position="386"/>
        <end position="399"/>
    </location>
</feature>
<dbReference type="EMBL" id="FMWP01000014">
    <property type="protein sequence ID" value="SCZ90241.1"/>
    <property type="molecule type" value="Genomic_DNA"/>
</dbReference>